<protein>
    <submittedName>
        <fullName evidence="4">Uncharacterized protein</fullName>
    </submittedName>
</protein>
<keyword evidence="2" id="KW-0496">Mitochondrion</keyword>
<evidence type="ECO:0000256" key="2">
    <source>
        <dbReference type="ARBA" id="ARBA00023128"/>
    </source>
</evidence>
<evidence type="ECO:0000256" key="3">
    <source>
        <dbReference type="ARBA" id="ARBA00043970"/>
    </source>
</evidence>
<dbReference type="InParanoid" id="J4GRH3"/>
<dbReference type="Pfam" id="PF10937">
    <property type="entry name" value="Kgd4-YMR31"/>
    <property type="match status" value="1"/>
</dbReference>
<sequence length="110" mass="12280">MHPSLRLCSAGSVRQPLIHFLGKRQWPATPEAPHAHAFAPPELKQSFAEFVKKYKASGSSASSTSTASSSKSREGAQVFSEFWQAPERFWKHDLEEWEIELVETGGASRH</sequence>
<comment type="similarity">
    <text evidence="3">Belongs to the alpha-ketoglutarate dehydrogenase component 4 family.</text>
</comment>
<gene>
    <name evidence="4" type="ORF">FIBRA_05711</name>
</gene>
<evidence type="ECO:0000313" key="5">
    <source>
        <dbReference type="Proteomes" id="UP000006352"/>
    </source>
</evidence>
<proteinExistence type="inferred from homology"/>
<dbReference type="GO" id="GO:0006103">
    <property type="term" value="P:2-oxoglutarate metabolic process"/>
    <property type="evidence" value="ECO:0007669"/>
    <property type="project" value="InterPro"/>
</dbReference>
<dbReference type="GeneID" id="24098486"/>
<dbReference type="RefSeq" id="XP_012182858.1">
    <property type="nucleotide sequence ID" value="XM_012327468.1"/>
</dbReference>
<evidence type="ECO:0000256" key="1">
    <source>
        <dbReference type="ARBA" id="ARBA00004173"/>
    </source>
</evidence>
<evidence type="ECO:0000313" key="4">
    <source>
        <dbReference type="EMBL" id="CCM03575.1"/>
    </source>
</evidence>
<dbReference type="HOGENOM" id="CLU_129439_3_0_1"/>
<dbReference type="InterPro" id="IPR020373">
    <property type="entry name" value="Kgd4/YMR-31"/>
</dbReference>
<organism evidence="4 5">
    <name type="scientific">Fibroporia radiculosa</name>
    <dbReference type="NCBI Taxonomy" id="599839"/>
    <lineage>
        <taxon>Eukaryota</taxon>
        <taxon>Fungi</taxon>
        <taxon>Dikarya</taxon>
        <taxon>Basidiomycota</taxon>
        <taxon>Agaricomycotina</taxon>
        <taxon>Agaricomycetes</taxon>
        <taxon>Polyporales</taxon>
        <taxon>Fibroporiaceae</taxon>
        <taxon>Fibroporia</taxon>
    </lineage>
</organism>
<dbReference type="Proteomes" id="UP000006352">
    <property type="component" value="Unassembled WGS sequence"/>
</dbReference>
<dbReference type="OrthoDB" id="2116030at2759"/>
<keyword evidence="5" id="KW-1185">Reference proteome</keyword>
<dbReference type="AlphaFoldDB" id="J4GRH3"/>
<comment type="subcellular location">
    <subcellularLocation>
        <location evidence="1">Mitochondrion</location>
    </subcellularLocation>
</comment>
<accession>J4GRH3</accession>
<name>J4GRH3_9APHY</name>
<dbReference type="EMBL" id="HE797118">
    <property type="protein sequence ID" value="CCM03575.1"/>
    <property type="molecule type" value="Genomic_DNA"/>
</dbReference>
<reference evidence="4 5" key="1">
    <citation type="journal article" date="2012" name="Appl. Environ. Microbiol.">
        <title>Short-read sequencing for genomic analysis of the brown rot fungus Fibroporia radiculosa.</title>
        <authorList>
            <person name="Tang J.D."/>
            <person name="Perkins A.D."/>
            <person name="Sonstegard T.S."/>
            <person name="Schroeder S.G."/>
            <person name="Burgess S.C."/>
            <person name="Diehl S.V."/>
        </authorList>
    </citation>
    <scope>NUCLEOTIDE SEQUENCE [LARGE SCALE GENOMIC DNA]</scope>
    <source>
        <strain evidence="4 5">TFFH 294</strain>
    </source>
</reference>
<dbReference type="GO" id="GO:0005739">
    <property type="term" value="C:mitochondrion"/>
    <property type="evidence" value="ECO:0007669"/>
    <property type="project" value="UniProtKB-SubCell"/>
</dbReference>